<organism evidence="1 2">
    <name type="scientific">Brachionus calyciflorus</name>
    <dbReference type="NCBI Taxonomy" id="104777"/>
    <lineage>
        <taxon>Eukaryota</taxon>
        <taxon>Metazoa</taxon>
        <taxon>Spiralia</taxon>
        <taxon>Gnathifera</taxon>
        <taxon>Rotifera</taxon>
        <taxon>Eurotatoria</taxon>
        <taxon>Monogononta</taxon>
        <taxon>Pseudotrocha</taxon>
        <taxon>Ploima</taxon>
        <taxon>Brachionidae</taxon>
        <taxon>Brachionus</taxon>
    </lineage>
</organism>
<evidence type="ECO:0000313" key="1">
    <source>
        <dbReference type="EMBL" id="CAF0886196.1"/>
    </source>
</evidence>
<dbReference type="AlphaFoldDB" id="A0A813YLY9"/>
<name>A0A813YLY9_9BILA</name>
<gene>
    <name evidence="1" type="ORF">OXX778_LOCUS10672</name>
</gene>
<dbReference type="OrthoDB" id="10626035at2759"/>
<dbReference type="Proteomes" id="UP000663879">
    <property type="component" value="Unassembled WGS sequence"/>
</dbReference>
<proteinExistence type="predicted"/>
<comment type="caution">
    <text evidence="1">The sequence shown here is derived from an EMBL/GenBank/DDBJ whole genome shotgun (WGS) entry which is preliminary data.</text>
</comment>
<dbReference type="EMBL" id="CAJNOC010001720">
    <property type="protein sequence ID" value="CAF0886196.1"/>
    <property type="molecule type" value="Genomic_DNA"/>
</dbReference>
<reference evidence="1" key="1">
    <citation type="submission" date="2021-02" db="EMBL/GenBank/DDBJ databases">
        <authorList>
            <person name="Nowell W R."/>
        </authorList>
    </citation>
    <scope>NUCLEOTIDE SEQUENCE</scope>
    <source>
        <strain evidence="1">Ploen Becks lab</strain>
    </source>
</reference>
<keyword evidence="2" id="KW-1185">Reference proteome</keyword>
<protein>
    <submittedName>
        <fullName evidence="1">Uncharacterized protein</fullName>
    </submittedName>
</protein>
<accession>A0A813YLY9</accession>
<sequence>MLKLNCMNPNVSLELSKISNGYIKKSYKNKIKSKLFRFNTFKSKSCNLVSSTFNSQNLLSSKYPEDDFSDDSTDSESDLSFSSITNDDLNSSVSSVSSLEYEPFEIQTEKKKILSKKSIIRRPMYSSSRSSILPNKIGSFEPRITSSRKSLFQQNTYKPECSVCQETKQVESSKLTNGSGYFSFGEEQICSSTHLSIDINNQKHNSQNSETIFTNSSIFSNSNLSDFYV</sequence>
<evidence type="ECO:0000313" key="2">
    <source>
        <dbReference type="Proteomes" id="UP000663879"/>
    </source>
</evidence>